<gene>
    <name evidence="1" type="ORF">CJ255_17965</name>
</gene>
<sequence length="221" mass="26474">MGKFIKYKTDDATYYLAPLNDTLYTMLDQQSVMIRDDSSWQIFQIEQSIERQGGKPLQLGQFYFILKLICKQDTSRVRDTWKSAFLFPFLLTGTWQQQGLLYLFYILNYRSSIEMRLRRLMSFDHDKREHHIIHQPFAHELPQEAIHNLCAFMYGYVEGYLSSTSKTWFEPFYRCVGSNLILFGYQDDEFFEWHFDDPDEYEVALQKLQQRHEYDVSGNPA</sequence>
<dbReference type="RefSeq" id="WP_097645476.1">
    <property type="nucleotide sequence ID" value="NZ_NQWI01000119.1"/>
</dbReference>
<evidence type="ECO:0000313" key="2">
    <source>
        <dbReference type="Proteomes" id="UP000220527"/>
    </source>
</evidence>
<evidence type="ECO:0000313" key="1">
    <source>
        <dbReference type="EMBL" id="PDW01669.1"/>
    </source>
</evidence>
<dbReference type="AlphaFoldDB" id="A0A2A6RFL3"/>
<accession>A0A2A6RFL3</accession>
<protein>
    <submittedName>
        <fullName evidence="1">Uncharacterized protein</fullName>
    </submittedName>
</protein>
<name>A0A2A6RFL3_9CHLR</name>
<keyword evidence="2" id="KW-1185">Reference proteome</keyword>
<proteinExistence type="predicted"/>
<comment type="caution">
    <text evidence="1">The sequence shown here is derived from an EMBL/GenBank/DDBJ whole genome shotgun (WGS) entry which is preliminary data.</text>
</comment>
<dbReference type="OrthoDB" id="490302at2"/>
<organism evidence="1 2">
    <name type="scientific">Candidatus Viridilinea mediisalina</name>
    <dbReference type="NCBI Taxonomy" id="2024553"/>
    <lineage>
        <taxon>Bacteria</taxon>
        <taxon>Bacillati</taxon>
        <taxon>Chloroflexota</taxon>
        <taxon>Chloroflexia</taxon>
        <taxon>Chloroflexales</taxon>
        <taxon>Chloroflexineae</taxon>
        <taxon>Oscillochloridaceae</taxon>
        <taxon>Candidatus Viridilinea</taxon>
    </lineage>
</organism>
<dbReference type="Proteomes" id="UP000220527">
    <property type="component" value="Unassembled WGS sequence"/>
</dbReference>
<dbReference type="EMBL" id="NQWI01000119">
    <property type="protein sequence ID" value="PDW01669.1"/>
    <property type="molecule type" value="Genomic_DNA"/>
</dbReference>
<reference evidence="2" key="1">
    <citation type="submission" date="2017-08" db="EMBL/GenBank/DDBJ databases">
        <authorList>
            <person name="Grouzdev D.S."/>
            <person name="Gaisin V.A."/>
            <person name="Rysina M.S."/>
            <person name="Gorlenko V.M."/>
        </authorList>
    </citation>
    <scope>NUCLEOTIDE SEQUENCE [LARGE SCALE GENOMIC DNA]</scope>
    <source>
        <strain evidence="2">Kir15-3F</strain>
    </source>
</reference>